<gene>
    <name evidence="2" type="ORF">SAMN06296008_101260</name>
</gene>
<evidence type="ECO:0008006" key="4">
    <source>
        <dbReference type="Google" id="ProtNLM"/>
    </source>
</evidence>
<reference evidence="2 3" key="1">
    <citation type="submission" date="2017-04" db="EMBL/GenBank/DDBJ databases">
        <authorList>
            <person name="Afonso C.L."/>
            <person name="Miller P.J."/>
            <person name="Scott M.A."/>
            <person name="Spackman E."/>
            <person name="Goraichik I."/>
            <person name="Dimitrov K.M."/>
            <person name="Suarez D.L."/>
            <person name="Swayne D.E."/>
        </authorList>
    </citation>
    <scope>NUCLEOTIDE SEQUENCE [LARGE SCALE GENOMIC DNA]</scope>
    <source>
        <strain evidence="2 3">VK13</strain>
    </source>
</reference>
<dbReference type="EMBL" id="FWXJ01000001">
    <property type="protein sequence ID" value="SMC30740.1"/>
    <property type="molecule type" value="Genomic_DNA"/>
</dbReference>
<name>A0A1W1Y3D6_9BURK</name>
<dbReference type="OrthoDB" id="8592152at2"/>
<keyword evidence="1" id="KW-0732">Signal</keyword>
<protein>
    <recommendedName>
        <fullName evidence="4">PsiF repeat-containing protein</fullName>
    </recommendedName>
</protein>
<feature type="signal peptide" evidence="1">
    <location>
        <begin position="1"/>
        <end position="18"/>
    </location>
</feature>
<evidence type="ECO:0000313" key="2">
    <source>
        <dbReference type="EMBL" id="SMC30740.1"/>
    </source>
</evidence>
<keyword evidence="3" id="KW-1185">Reference proteome</keyword>
<accession>A0A1W1Y3D6</accession>
<dbReference type="AlphaFoldDB" id="A0A1W1Y3D6"/>
<dbReference type="RefSeq" id="WP_084282049.1">
    <property type="nucleotide sequence ID" value="NZ_FWXJ01000001.1"/>
</dbReference>
<evidence type="ECO:0000313" key="3">
    <source>
        <dbReference type="Proteomes" id="UP000192708"/>
    </source>
</evidence>
<dbReference type="Proteomes" id="UP000192708">
    <property type="component" value="Unassembled WGS sequence"/>
</dbReference>
<evidence type="ECO:0000256" key="1">
    <source>
        <dbReference type="SAM" id="SignalP"/>
    </source>
</evidence>
<dbReference type="STRING" id="1938817.SAMN06296008_101260"/>
<sequence>MKYLIATLFLFSLSYAQAEESCTSRAAEKKLAGAAKASFMKKCEKDARAACEVDDISKRTNGAAKEAHIKKCVRESVGE</sequence>
<proteinExistence type="predicted"/>
<organism evidence="2 3">
    <name type="scientific">Polynucleobacter kasalickyi</name>
    <dbReference type="NCBI Taxonomy" id="1938817"/>
    <lineage>
        <taxon>Bacteria</taxon>
        <taxon>Pseudomonadati</taxon>
        <taxon>Pseudomonadota</taxon>
        <taxon>Betaproteobacteria</taxon>
        <taxon>Burkholderiales</taxon>
        <taxon>Burkholderiaceae</taxon>
        <taxon>Polynucleobacter</taxon>
    </lineage>
</organism>
<feature type="chain" id="PRO_5012686998" description="PsiF repeat-containing protein" evidence="1">
    <location>
        <begin position="19"/>
        <end position="79"/>
    </location>
</feature>